<organism evidence="2 3">
    <name type="scientific">Geosporobacter ferrireducens</name>
    <dbReference type="NCBI Taxonomy" id="1424294"/>
    <lineage>
        <taxon>Bacteria</taxon>
        <taxon>Bacillati</taxon>
        <taxon>Bacillota</taxon>
        <taxon>Clostridia</taxon>
        <taxon>Peptostreptococcales</taxon>
        <taxon>Thermotaleaceae</taxon>
        <taxon>Geosporobacter</taxon>
    </lineage>
</organism>
<proteinExistence type="predicted"/>
<sequence length="105" mass="11341">MKFLVPAADAQSGVGAGSKEQGAIHNGMWAMTLSPWRPISQLNCACRINLQCGSVSLGAACSVACLEWDMVDNRFQVWMLMGPTAIILLLFETYAAKEAKARCDC</sequence>
<evidence type="ECO:0000313" key="3">
    <source>
        <dbReference type="Proteomes" id="UP000095743"/>
    </source>
</evidence>
<reference evidence="2 3" key="1">
    <citation type="submission" date="2016-09" db="EMBL/GenBank/DDBJ databases">
        <title>Genomic analysis reveals versatility of anaerobic energy metabolism of Geosporobacter ferrireducens IRF9 of phylum Firmicutes.</title>
        <authorList>
            <person name="Kim S.-J."/>
        </authorList>
    </citation>
    <scope>NUCLEOTIDE SEQUENCE [LARGE SCALE GENOMIC DNA]</scope>
    <source>
        <strain evidence="2 3">IRF9</strain>
    </source>
</reference>
<protein>
    <submittedName>
        <fullName evidence="2">Uncharacterized protein</fullName>
    </submittedName>
</protein>
<accession>A0A1D8GB56</accession>
<dbReference type="STRING" id="1424294.Gferi_00255"/>
<dbReference type="KEGG" id="gfe:Gferi_00255"/>
<keyword evidence="1" id="KW-1133">Transmembrane helix</keyword>
<evidence type="ECO:0000313" key="2">
    <source>
        <dbReference type="EMBL" id="AOT68147.1"/>
    </source>
</evidence>
<gene>
    <name evidence="2" type="ORF">Gferi_00255</name>
</gene>
<dbReference type="RefSeq" id="WP_069973701.1">
    <property type="nucleotide sequence ID" value="NZ_CP017269.1"/>
</dbReference>
<feature type="transmembrane region" description="Helical" evidence="1">
    <location>
        <begin position="77"/>
        <end position="96"/>
    </location>
</feature>
<keyword evidence="1" id="KW-0812">Transmembrane</keyword>
<keyword evidence="1" id="KW-0472">Membrane</keyword>
<keyword evidence="3" id="KW-1185">Reference proteome</keyword>
<dbReference type="Proteomes" id="UP000095743">
    <property type="component" value="Chromosome"/>
</dbReference>
<name>A0A1D8GB56_9FIRM</name>
<dbReference type="AlphaFoldDB" id="A0A1D8GB56"/>
<evidence type="ECO:0000256" key="1">
    <source>
        <dbReference type="SAM" id="Phobius"/>
    </source>
</evidence>
<dbReference type="EMBL" id="CP017269">
    <property type="protein sequence ID" value="AOT68147.1"/>
    <property type="molecule type" value="Genomic_DNA"/>
</dbReference>